<name>A0A067PNZ2_9AGAM</name>
<proteinExistence type="predicted"/>
<dbReference type="InParanoid" id="A0A067PNZ2"/>
<protein>
    <recommendedName>
        <fullName evidence="3">DUF659 domain-containing protein</fullName>
    </recommendedName>
</protein>
<dbReference type="STRING" id="933084.A0A067PNZ2"/>
<evidence type="ECO:0008006" key="3">
    <source>
        <dbReference type="Google" id="ProtNLM"/>
    </source>
</evidence>
<dbReference type="AlphaFoldDB" id="A0A067PNZ2"/>
<keyword evidence="2" id="KW-1185">Reference proteome</keyword>
<dbReference type="Proteomes" id="UP000027265">
    <property type="component" value="Unassembled WGS sequence"/>
</dbReference>
<dbReference type="OrthoDB" id="2677917at2759"/>
<gene>
    <name evidence="1" type="ORF">JAAARDRAFT_132649</name>
</gene>
<dbReference type="HOGENOM" id="CLU_087375_1_1_1"/>
<sequence>MALGNLKDVRESVKTFRESGSIKVSFERKGGGKITYSHRQHTKSETNLMKTGRPEHYLPSQSTVSRDVRLVFVNCRRRIAMMLKMYKGRLSFATDAWTAPNHKPFVAVSAHLEHEGKPLSFILDIIEVASVSNTHEVGVT</sequence>
<evidence type="ECO:0000313" key="2">
    <source>
        <dbReference type="Proteomes" id="UP000027265"/>
    </source>
</evidence>
<organism evidence="1 2">
    <name type="scientific">Jaapia argillacea MUCL 33604</name>
    <dbReference type="NCBI Taxonomy" id="933084"/>
    <lineage>
        <taxon>Eukaryota</taxon>
        <taxon>Fungi</taxon>
        <taxon>Dikarya</taxon>
        <taxon>Basidiomycota</taxon>
        <taxon>Agaricomycotina</taxon>
        <taxon>Agaricomycetes</taxon>
        <taxon>Agaricomycetidae</taxon>
        <taxon>Jaapiales</taxon>
        <taxon>Jaapiaceae</taxon>
        <taxon>Jaapia</taxon>
    </lineage>
</organism>
<evidence type="ECO:0000313" key="1">
    <source>
        <dbReference type="EMBL" id="KDQ56489.1"/>
    </source>
</evidence>
<accession>A0A067PNZ2</accession>
<reference evidence="2" key="1">
    <citation type="journal article" date="2014" name="Proc. Natl. Acad. Sci. U.S.A.">
        <title>Extensive sampling of basidiomycete genomes demonstrates inadequacy of the white-rot/brown-rot paradigm for wood decay fungi.</title>
        <authorList>
            <person name="Riley R."/>
            <person name="Salamov A.A."/>
            <person name="Brown D.W."/>
            <person name="Nagy L.G."/>
            <person name="Floudas D."/>
            <person name="Held B.W."/>
            <person name="Levasseur A."/>
            <person name="Lombard V."/>
            <person name="Morin E."/>
            <person name="Otillar R."/>
            <person name="Lindquist E.A."/>
            <person name="Sun H."/>
            <person name="LaButti K.M."/>
            <person name="Schmutz J."/>
            <person name="Jabbour D."/>
            <person name="Luo H."/>
            <person name="Baker S.E."/>
            <person name="Pisabarro A.G."/>
            <person name="Walton J.D."/>
            <person name="Blanchette R.A."/>
            <person name="Henrissat B."/>
            <person name="Martin F."/>
            <person name="Cullen D."/>
            <person name="Hibbett D.S."/>
            <person name="Grigoriev I.V."/>
        </authorList>
    </citation>
    <scope>NUCLEOTIDE SEQUENCE [LARGE SCALE GENOMIC DNA]</scope>
    <source>
        <strain evidence="2">MUCL 33604</strain>
    </source>
</reference>
<dbReference type="EMBL" id="KL197722">
    <property type="protein sequence ID" value="KDQ56489.1"/>
    <property type="molecule type" value="Genomic_DNA"/>
</dbReference>